<dbReference type="AlphaFoldDB" id="A0A1H6YM94"/>
<accession>A0A1H6YM94</accession>
<sequence length="46" mass="5332">MDARIVHGSIEIVQAFRDGRAYEGDRPQWMRIVIEEARTRLMDGSV</sequence>
<name>A0A1H6YM94_9EURY</name>
<evidence type="ECO:0000313" key="1">
    <source>
        <dbReference type="EMBL" id="SEJ38362.1"/>
    </source>
</evidence>
<organism evidence="1 2">
    <name type="scientific">Halohasta litchfieldiae</name>
    <dbReference type="NCBI Taxonomy" id="1073996"/>
    <lineage>
        <taxon>Archaea</taxon>
        <taxon>Methanobacteriati</taxon>
        <taxon>Methanobacteriota</taxon>
        <taxon>Stenosarchaea group</taxon>
        <taxon>Halobacteria</taxon>
        <taxon>Halobacteriales</taxon>
        <taxon>Haloferacaceae</taxon>
        <taxon>Halohasta</taxon>
    </lineage>
</organism>
<protein>
    <submittedName>
        <fullName evidence="1">Uncharacterized protein</fullName>
    </submittedName>
</protein>
<dbReference type="Proteomes" id="UP000198888">
    <property type="component" value="Unassembled WGS sequence"/>
</dbReference>
<dbReference type="EMBL" id="FNYR01000066">
    <property type="protein sequence ID" value="SEJ38362.1"/>
    <property type="molecule type" value="Genomic_DNA"/>
</dbReference>
<dbReference type="RefSeq" id="WP_177171977.1">
    <property type="nucleotide sequence ID" value="NZ_FNYR01000066.1"/>
</dbReference>
<gene>
    <name evidence="1" type="ORF">SAMN05444271_1663</name>
</gene>
<evidence type="ECO:0000313" key="2">
    <source>
        <dbReference type="Proteomes" id="UP000198888"/>
    </source>
</evidence>
<reference evidence="1 2" key="1">
    <citation type="submission" date="2016-10" db="EMBL/GenBank/DDBJ databases">
        <authorList>
            <person name="de Groot N.N."/>
        </authorList>
    </citation>
    <scope>NUCLEOTIDE SEQUENCE [LARGE SCALE GENOMIC DNA]</scope>
    <source>
        <strain evidence="1 2">DSM 22187</strain>
    </source>
</reference>
<keyword evidence="2" id="KW-1185">Reference proteome</keyword>
<proteinExistence type="predicted"/>